<dbReference type="Pfam" id="PF00171">
    <property type="entry name" value="Aldedh"/>
    <property type="match status" value="1"/>
</dbReference>
<accession>A0A939EGJ1</accession>
<protein>
    <submittedName>
        <fullName evidence="6">Aldehyde dehydrogenase family protein</fullName>
    </submittedName>
</protein>
<name>A0A939EGJ1_9HYPH</name>
<dbReference type="Proteomes" id="UP000664096">
    <property type="component" value="Unassembled WGS sequence"/>
</dbReference>
<evidence type="ECO:0000256" key="2">
    <source>
        <dbReference type="ARBA" id="ARBA00023002"/>
    </source>
</evidence>
<comment type="caution">
    <text evidence="6">The sequence shown here is derived from an EMBL/GenBank/DDBJ whole genome shotgun (WGS) entry which is preliminary data.</text>
</comment>
<evidence type="ECO:0000256" key="3">
    <source>
        <dbReference type="PROSITE-ProRule" id="PRU10007"/>
    </source>
</evidence>
<dbReference type="Gene3D" id="3.40.605.10">
    <property type="entry name" value="Aldehyde Dehydrogenase, Chain A, domain 1"/>
    <property type="match status" value="1"/>
</dbReference>
<dbReference type="Gene3D" id="3.40.309.10">
    <property type="entry name" value="Aldehyde Dehydrogenase, Chain A, domain 2"/>
    <property type="match status" value="1"/>
</dbReference>
<reference evidence="6" key="1">
    <citation type="submission" date="2020-12" db="EMBL/GenBank/DDBJ databases">
        <title>Oil enriched cultivation method for isolating marine PHA-producing bacteria.</title>
        <authorList>
            <person name="Zheng W."/>
            <person name="Yu S."/>
            <person name="Huang Y."/>
        </authorList>
    </citation>
    <scope>NUCLEOTIDE SEQUENCE</scope>
    <source>
        <strain evidence="6">SY-2-12</strain>
    </source>
</reference>
<dbReference type="RefSeq" id="WP_207142374.1">
    <property type="nucleotide sequence ID" value="NZ_JAEKJZ010000004.1"/>
</dbReference>
<feature type="domain" description="Aldehyde dehydrogenase" evidence="5">
    <location>
        <begin position="25"/>
        <end position="487"/>
    </location>
</feature>
<evidence type="ECO:0000313" key="6">
    <source>
        <dbReference type="EMBL" id="MBN9672544.1"/>
    </source>
</evidence>
<dbReference type="PANTHER" id="PTHR11699">
    <property type="entry name" value="ALDEHYDE DEHYDROGENASE-RELATED"/>
    <property type="match status" value="1"/>
</dbReference>
<dbReference type="InterPro" id="IPR016161">
    <property type="entry name" value="Ald_DH/histidinol_DH"/>
</dbReference>
<dbReference type="EMBL" id="JAEKJZ010000004">
    <property type="protein sequence ID" value="MBN9672544.1"/>
    <property type="molecule type" value="Genomic_DNA"/>
</dbReference>
<dbReference type="GO" id="GO:0016620">
    <property type="term" value="F:oxidoreductase activity, acting on the aldehyde or oxo group of donors, NAD or NADP as acceptor"/>
    <property type="evidence" value="ECO:0007669"/>
    <property type="project" value="InterPro"/>
</dbReference>
<evidence type="ECO:0000313" key="7">
    <source>
        <dbReference type="Proteomes" id="UP000664096"/>
    </source>
</evidence>
<dbReference type="InterPro" id="IPR016163">
    <property type="entry name" value="Ald_DH_C"/>
</dbReference>
<evidence type="ECO:0000256" key="4">
    <source>
        <dbReference type="RuleBase" id="RU003345"/>
    </source>
</evidence>
<dbReference type="CDD" id="cd07109">
    <property type="entry name" value="ALDH_AAS00426"/>
    <property type="match status" value="1"/>
</dbReference>
<dbReference type="InterPro" id="IPR029510">
    <property type="entry name" value="Ald_DH_CS_GLU"/>
</dbReference>
<dbReference type="PROSITE" id="PS00687">
    <property type="entry name" value="ALDEHYDE_DEHYDR_GLU"/>
    <property type="match status" value="1"/>
</dbReference>
<comment type="similarity">
    <text evidence="1 4">Belongs to the aldehyde dehydrogenase family.</text>
</comment>
<keyword evidence="2 4" id="KW-0560">Oxidoreductase</keyword>
<proteinExistence type="inferred from homology"/>
<dbReference type="FunFam" id="3.40.605.10:FF:000007">
    <property type="entry name" value="NAD/NADP-dependent betaine aldehyde dehydrogenase"/>
    <property type="match status" value="1"/>
</dbReference>
<feature type="active site" evidence="3">
    <location>
        <position position="261"/>
    </location>
</feature>
<gene>
    <name evidence="6" type="ORF">JF539_19480</name>
</gene>
<dbReference type="SUPFAM" id="SSF53720">
    <property type="entry name" value="ALDH-like"/>
    <property type="match status" value="1"/>
</dbReference>
<dbReference type="InterPro" id="IPR016162">
    <property type="entry name" value="Ald_DH_N"/>
</dbReference>
<dbReference type="PROSITE" id="PS00070">
    <property type="entry name" value="ALDEHYDE_DEHYDR_CYS"/>
    <property type="match status" value="1"/>
</dbReference>
<sequence>MNIQDILAGKPVTGLPMGHYIDGCFVQGSSGRMMDSFDPGRGTVFAQFAAGNATDVDAAVASAREAFETVWRKTPAAERARILLKAAELIRANAKRLAIVETLDCGKPLNEALGDVNGAARSFEYYAGACDKLQGDTFPLPHGYLGYSVYEPVGVTAHIIPWNFPISTTARGLAPALAAGCTVVAKPAEQTPFTALLLAELLSEAGLPDGVCNVVTGTGAEVGAPLTTHPHVDQVTFTGSVVTGQKVMRSAADNITRVVLELGGKSPVVVLNDCDWEQTLTGVLGAIFENAGQICSAGSRLVIERGIRDRFLEELVARTKTLTIGHGLRDPQFGPVNSQEHLSKVAGFIDRARERGAEILTGGAITADPETGQGWFYEPTIVADRPCDDELVQEEIFGPVLTVQVAEDAAHALELANDSKYGLVAGIYTQDISNALSLASEIDAGQIYINEYFAGGIEVPFGGNKFSGFGREKGLEGLKSYCKVKSVAARIG</sequence>
<dbReference type="AlphaFoldDB" id="A0A939EGJ1"/>
<organism evidence="6 7">
    <name type="scientific">Roseibium aggregatum</name>
    <dbReference type="NCBI Taxonomy" id="187304"/>
    <lineage>
        <taxon>Bacteria</taxon>
        <taxon>Pseudomonadati</taxon>
        <taxon>Pseudomonadota</taxon>
        <taxon>Alphaproteobacteria</taxon>
        <taxon>Hyphomicrobiales</taxon>
        <taxon>Stappiaceae</taxon>
        <taxon>Roseibium</taxon>
    </lineage>
</organism>
<evidence type="ECO:0000259" key="5">
    <source>
        <dbReference type="Pfam" id="PF00171"/>
    </source>
</evidence>
<evidence type="ECO:0000256" key="1">
    <source>
        <dbReference type="ARBA" id="ARBA00009986"/>
    </source>
</evidence>
<dbReference type="InterPro" id="IPR016160">
    <property type="entry name" value="Ald_DH_CS_CYS"/>
</dbReference>
<dbReference type="InterPro" id="IPR015590">
    <property type="entry name" value="Aldehyde_DH_dom"/>
</dbReference>